<evidence type="ECO:0000313" key="3">
    <source>
        <dbReference type="Proteomes" id="UP000037210"/>
    </source>
</evidence>
<evidence type="ECO:0000313" key="2">
    <source>
        <dbReference type="EMBL" id="KON30994.1"/>
    </source>
</evidence>
<comment type="similarity">
    <text evidence="1">Belongs to the RutC family.</text>
</comment>
<protein>
    <recommendedName>
        <fullName evidence="4">RidA family protein</fullName>
    </recommendedName>
</protein>
<dbReference type="EMBL" id="LFWZ01000016">
    <property type="protein sequence ID" value="KON30994.1"/>
    <property type="molecule type" value="Genomic_DNA"/>
</dbReference>
<dbReference type="GO" id="GO:0019239">
    <property type="term" value="F:deaminase activity"/>
    <property type="evidence" value="ECO:0007669"/>
    <property type="project" value="TreeGrafter"/>
</dbReference>
<dbReference type="PANTHER" id="PTHR11803">
    <property type="entry name" value="2-IMINOBUTANOATE/2-IMINOPROPANOATE DEAMINASE RIDA"/>
    <property type="match status" value="1"/>
</dbReference>
<dbReference type="AlphaFoldDB" id="A0A0M0BRF0"/>
<dbReference type="Proteomes" id="UP000037210">
    <property type="component" value="Unassembled WGS sequence"/>
</dbReference>
<dbReference type="Gene3D" id="3.30.1330.40">
    <property type="entry name" value="RutC-like"/>
    <property type="match status" value="1"/>
</dbReference>
<evidence type="ECO:0008006" key="4">
    <source>
        <dbReference type="Google" id="ProtNLM"/>
    </source>
</evidence>
<dbReference type="PANTHER" id="PTHR11803:SF39">
    <property type="entry name" value="2-IMINOBUTANOATE_2-IMINOPROPANOATE DEAMINASE"/>
    <property type="match status" value="1"/>
</dbReference>
<dbReference type="FunFam" id="3.30.1330.40:FF:000001">
    <property type="entry name" value="L-PSP family endoribonuclease"/>
    <property type="match status" value="1"/>
</dbReference>
<dbReference type="InterPro" id="IPR006175">
    <property type="entry name" value="YjgF/YER057c/UK114"/>
</dbReference>
<name>A0A0M0BRF0_9ARCH</name>
<dbReference type="SUPFAM" id="SSF55298">
    <property type="entry name" value="YjgF-like"/>
    <property type="match status" value="1"/>
</dbReference>
<organism evidence="2 3">
    <name type="scientific">miscellaneous Crenarchaeota group-15 archaeon DG-45</name>
    <dbReference type="NCBI Taxonomy" id="1685127"/>
    <lineage>
        <taxon>Archaea</taxon>
        <taxon>Candidatus Bathyarchaeota</taxon>
        <taxon>MCG-15</taxon>
    </lineage>
</organism>
<comment type="caution">
    <text evidence="2">The sequence shown here is derived from an EMBL/GenBank/DDBJ whole genome shotgun (WGS) entry which is preliminary data.</text>
</comment>
<dbReference type="CDD" id="cd00448">
    <property type="entry name" value="YjgF_YER057c_UK114_family"/>
    <property type="match status" value="1"/>
</dbReference>
<sequence>MPKEVIHTKDAPPPIAPYSHGTKAGGFIFVSGQGPTNPKTGETPEDIEGQTRQVMENVKSIVEAGGGTMGDVVQCQVILRNMNDYAKANAVYGSYFTKEPPARTCWEAGNPRGYGQLVEINAIAYVGDK</sequence>
<proteinExistence type="inferred from homology"/>
<dbReference type="NCBIfam" id="TIGR00004">
    <property type="entry name" value="Rid family detoxifying hydrolase"/>
    <property type="match status" value="1"/>
</dbReference>
<dbReference type="InterPro" id="IPR035959">
    <property type="entry name" value="RutC-like_sf"/>
</dbReference>
<gene>
    <name evidence="2" type="ORF">AC482_02280</name>
</gene>
<accession>A0A0M0BRF0</accession>
<reference evidence="2 3" key="1">
    <citation type="submission" date="2015-06" db="EMBL/GenBank/DDBJ databases">
        <title>New insights into the roles of widespread benthic archaea in carbon and nitrogen cycling.</title>
        <authorList>
            <person name="Lazar C.S."/>
            <person name="Baker B.J."/>
            <person name="Seitz K.W."/>
            <person name="Hyde A.S."/>
            <person name="Dick G.J."/>
            <person name="Hinrichs K.-U."/>
            <person name="Teske A.P."/>
        </authorList>
    </citation>
    <scope>NUCLEOTIDE SEQUENCE [LARGE SCALE GENOMIC DNA]</scope>
    <source>
        <strain evidence="2">DG-45</strain>
    </source>
</reference>
<dbReference type="GO" id="GO:0005829">
    <property type="term" value="C:cytosol"/>
    <property type="evidence" value="ECO:0007669"/>
    <property type="project" value="TreeGrafter"/>
</dbReference>
<dbReference type="Pfam" id="PF01042">
    <property type="entry name" value="Ribonuc_L-PSP"/>
    <property type="match status" value="1"/>
</dbReference>
<evidence type="ECO:0000256" key="1">
    <source>
        <dbReference type="ARBA" id="ARBA00010552"/>
    </source>
</evidence>
<dbReference type="InterPro" id="IPR006056">
    <property type="entry name" value="RidA"/>
</dbReference>